<accession>A0AA36JCY2</accession>
<evidence type="ECO:0000313" key="2">
    <source>
        <dbReference type="Proteomes" id="UP001178507"/>
    </source>
</evidence>
<reference evidence="1" key="1">
    <citation type="submission" date="2023-08" db="EMBL/GenBank/DDBJ databases">
        <authorList>
            <person name="Chen Y."/>
            <person name="Shah S."/>
            <person name="Dougan E. K."/>
            <person name="Thang M."/>
            <person name="Chan C."/>
        </authorList>
    </citation>
    <scope>NUCLEOTIDE SEQUENCE</scope>
</reference>
<protein>
    <submittedName>
        <fullName evidence="1">Uncharacterized protein</fullName>
    </submittedName>
</protein>
<name>A0AA36JCY2_9DINO</name>
<dbReference type="EMBL" id="CAUJNA010003490">
    <property type="protein sequence ID" value="CAJ1403317.1"/>
    <property type="molecule type" value="Genomic_DNA"/>
</dbReference>
<comment type="caution">
    <text evidence="1">The sequence shown here is derived from an EMBL/GenBank/DDBJ whole genome shotgun (WGS) entry which is preliminary data.</text>
</comment>
<evidence type="ECO:0000313" key="1">
    <source>
        <dbReference type="EMBL" id="CAJ1403317.1"/>
    </source>
</evidence>
<gene>
    <name evidence="1" type="ORF">EVOR1521_LOCUS26012</name>
</gene>
<dbReference type="Proteomes" id="UP001178507">
    <property type="component" value="Unassembled WGS sequence"/>
</dbReference>
<sequence length="85" mass="9559">MVAALAHCVIWPWARANWSEQRAPSVEKAKNTRRGSEYGVSSAGLRAFFPRTISGDKSETFEERRMRPRHSSLGIRSLLWSPAGT</sequence>
<organism evidence="1 2">
    <name type="scientific">Effrenium voratum</name>
    <dbReference type="NCBI Taxonomy" id="2562239"/>
    <lineage>
        <taxon>Eukaryota</taxon>
        <taxon>Sar</taxon>
        <taxon>Alveolata</taxon>
        <taxon>Dinophyceae</taxon>
        <taxon>Suessiales</taxon>
        <taxon>Symbiodiniaceae</taxon>
        <taxon>Effrenium</taxon>
    </lineage>
</organism>
<keyword evidence="2" id="KW-1185">Reference proteome</keyword>
<dbReference type="AlphaFoldDB" id="A0AA36JCY2"/>
<proteinExistence type="predicted"/>